<feature type="compositionally biased region" description="Pro residues" evidence="6">
    <location>
        <begin position="245"/>
        <end position="259"/>
    </location>
</feature>
<dbReference type="CDD" id="cd08838">
    <property type="entry name" value="ArfGap_AGFG"/>
    <property type="match status" value="1"/>
</dbReference>
<sequence>MRPQPSAAAAQRKKQDEINSKKIRQLLHQEENKYCFECGQRGPTYVNVTNSSFCCMHCSGLLRGLHPPHRVKSISMATFTNEEVERLRNGGNKLNAYIFLGLYDGRSKFEPRLDEEVRKHLVEKYENKRWYVSPNDVELQKRLLEECTEPHRRNSLSGMSVKSHKSNQSAPPNLHTSKPQGPIDILTGDLLDLSFNPPTSHNPPPPEPKTLPEDDWTSLFINPPPQPKAPLQPTTSFPFAATSTIPPPLQFPMPAIPPPKSKDHPGTSHSTSFAEFENSTGKISGNNEFSTPSGWESFSSSGVPKSATTGFLQPVNQQQPQAQFDPFSSLNQPKKTPPPLPQSRPVASLSNNGTDPFKTPVQSETPPTDNWNPFLS</sequence>
<keyword evidence="3 5" id="KW-0863">Zinc-finger</keyword>
<feature type="region of interest" description="Disordered" evidence="6">
    <location>
        <begin position="150"/>
        <end position="376"/>
    </location>
</feature>
<dbReference type="InterPro" id="IPR052248">
    <property type="entry name" value="Arf-GAP_FG-repeat_protein"/>
</dbReference>
<feature type="compositionally biased region" description="Pro residues" evidence="6">
    <location>
        <begin position="200"/>
        <end position="209"/>
    </location>
</feature>
<dbReference type="PANTHER" id="PTHR46134">
    <property type="entry name" value="DRONGO, ISOFORM F"/>
    <property type="match status" value="1"/>
</dbReference>
<reference evidence="8" key="1">
    <citation type="submission" date="2020-09" db="EMBL/GenBank/DDBJ databases">
        <authorList>
            <person name="Kikuchi T."/>
        </authorList>
    </citation>
    <scope>NUCLEOTIDE SEQUENCE</scope>
    <source>
        <strain evidence="8">SH1</strain>
    </source>
</reference>
<dbReference type="GO" id="GO:0008270">
    <property type="term" value="F:zinc ion binding"/>
    <property type="evidence" value="ECO:0007669"/>
    <property type="project" value="UniProtKB-KW"/>
</dbReference>
<proteinExistence type="predicted"/>
<evidence type="ECO:0000256" key="1">
    <source>
        <dbReference type="ARBA" id="ARBA00022723"/>
    </source>
</evidence>
<dbReference type="AlphaFoldDB" id="A0A811LH53"/>
<keyword evidence="4" id="KW-0862">Zinc</keyword>
<evidence type="ECO:0000256" key="3">
    <source>
        <dbReference type="ARBA" id="ARBA00022771"/>
    </source>
</evidence>
<accession>A0A811LH53</accession>
<feature type="compositionally biased region" description="Polar residues" evidence="6">
    <location>
        <begin position="155"/>
        <end position="179"/>
    </location>
</feature>
<dbReference type="SUPFAM" id="SSF57863">
    <property type="entry name" value="ArfGap/RecO-like zinc finger"/>
    <property type="match status" value="1"/>
</dbReference>
<dbReference type="EMBL" id="CAJFCW020000006">
    <property type="protein sequence ID" value="CAG9123338.1"/>
    <property type="molecule type" value="Genomic_DNA"/>
</dbReference>
<dbReference type="InterPro" id="IPR037278">
    <property type="entry name" value="ARFGAP/RecO"/>
</dbReference>
<dbReference type="PANTHER" id="PTHR46134:SF3">
    <property type="entry name" value="ARFGAP WITH FG REPEATS 1"/>
    <property type="match status" value="1"/>
</dbReference>
<dbReference type="GO" id="GO:0005096">
    <property type="term" value="F:GTPase activator activity"/>
    <property type="evidence" value="ECO:0007669"/>
    <property type="project" value="InterPro"/>
</dbReference>
<keyword evidence="2" id="KW-0677">Repeat</keyword>
<dbReference type="InterPro" id="IPR038508">
    <property type="entry name" value="ArfGAP_dom_sf"/>
</dbReference>
<dbReference type="InterPro" id="IPR001164">
    <property type="entry name" value="ArfGAP_dom"/>
</dbReference>
<evidence type="ECO:0000313" key="9">
    <source>
        <dbReference type="Proteomes" id="UP000614601"/>
    </source>
</evidence>
<dbReference type="Pfam" id="PF01412">
    <property type="entry name" value="ArfGap"/>
    <property type="match status" value="1"/>
</dbReference>
<dbReference type="GO" id="GO:0016020">
    <property type="term" value="C:membrane"/>
    <property type="evidence" value="ECO:0007669"/>
    <property type="project" value="TreeGrafter"/>
</dbReference>
<feature type="compositionally biased region" description="Polar residues" evidence="6">
    <location>
        <begin position="348"/>
        <end position="376"/>
    </location>
</feature>
<gene>
    <name evidence="8" type="ORF">BOKJ2_LOCUS12214</name>
</gene>
<evidence type="ECO:0000313" key="8">
    <source>
        <dbReference type="EMBL" id="CAD5227520.1"/>
    </source>
</evidence>
<organism evidence="8 9">
    <name type="scientific">Bursaphelenchus okinawaensis</name>
    <dbReference type="NCBI Taxonomy" id="465554"/>
    <lineage>
        <taxon>Eukaryota</taxon>
        <taxon>Metazoa</taxon>
        <taxon>Ecdysozoa</taxon>
        <taxon>Nematoda</taxon>
        <taxon>Chromadorea</taxon>
        <taxon>Rhabditida</taxon>
        <taxon>Tylenchina</taxon>
        <taxon>Tylenchomorpha</taxon>
        <taxon>Aphelenchoidea</taxon>
        <taxon>Aphelenchoididae</taxon>
        <taxon>Bursaphelenchus</taxon>
    </lineage>
</organism>
<evidence type="ECO:0000259" key="7">
    <source>
        <dbReference type="PROSITE" id="PS50115"/>
    </source>
</evidence>
<evidence type="ECO:0000256" key="4">
    <source>
        <dbReference type="ARBA" id="ARBA00022833"/>
    </source>
</evidence>
<dbReference type="OrthoDB" id="6036at2759"/>
<evidence type="ECO:0000256" key="6">
    <source>
        <dbReference type="SAM" id="MobiDB-lite"/>
    </source>
</evidence>
<evidence type="ECO:0000256" key="2">
    <source>
        <dbReference type="ARBA" id="ARBA00022737"/>
    </source>
</evidence>
<keyword evidence="9" id="KW-1185">Reference proteome</keyword>
<keyword evidence="1" id="KW-0479">Metal-binding</keyword>
<dbReference type="PROSITE" id="PS50115">
    <property type="entry name" value="ARFGAP"/>
    <property type="match status" value="1"/>
</dbReference>
<dbReference type="Proteomes" id="UP000783686">
    <property type="component" value="Unassembled WGS sequence"/>
</dbReference>
<dbReference type="EMBL" id="CAJFDH010000006">
    <property type="protein sequence ID" value="CAD5227520.1"/>
    <property type="molecule type" value="Genomic_DNA"/>
</dbReference>
<dbReference type="Gene3D" id="1.10.220.150">
    <property type="entry name" value="Arf GTPase activating protein"/>
    <property type="match status" value="1"/>
</dbReference>
<feature type="compositionally biased region" description="Low complexity" evidence="6">
    <location>
        <begin position="311"/>
        <end position="327"/>
    </location>
</feature>
<dbReference type="Proteomes" id="UP000614601">
    <property type="component" value="Unassembled WGS sequence"/>
</dbReference>
<dbReference type="GO" id="GO:0005737">
    <property type="term" value="C:cytoplasm"/>
    <property type="evidence" value="ECO:0007669"/>
    <property type="project" value="TreeGrafter"/>
</dbReference>
<feature type="compositionally biased region" description="Polar residues" evidence="6">
    <location>
        <begin position="267"/>
        <end position="310"/>
    </location>
</feature>
<protein>
    <recommendedName>
        <fullName evidence="7">Arf-GAP domain-containing protein</fullName>
    </recommendedName>
</protein>
<comment type="caution">
    <text evidence="8">The sequence shown here is derived from an EMBL/GenBank/DDBJ whole genome shotgun (WGS) entry which is preliminary data.</text>
</comment>
<dbReference type="SMART" id="SM00105">
    <property type="entry name" value="ArfGap"/>
    <property type="match status" value="1"/>
</dbReference>
<name>A0A811LH53_9BILA</name>
<feature type="compositionally biased region" description="Polar residues" evidence="6">
    <location>
        <begin position="234"/>
        <end position="244"/>
    </location>
</feature>
<dbReference type="PRINTS" id="PR00405">
    <property type="entry name" value="REVINTRACTNG"/>
</dbReference>
<evidence type="ECO:0000256" key="5">
    <source>
        <dbReference type="PROSITE-ProRule" id="PRU00288"/>
    </source>
</evidence>
<feature type="domain" description="Arf-GAP" evidence="7">
    <location>
        <begin position="20"/>
        <end position="139"/>
    </location>
</feature>